<proteinExistence type="predicted"/>
<protein>
    <submittedName>
        <fullName evidence="2">Uncharacterized protein</fullName>
    </submittedName>
</protein>
<feature type="compositionally biased region" description="Acidic residues" evidence="1">
    <location>
        <begin position="230"/>
        <end position="240"/>
    </location>
</feature>
<accession>A0AAJ0CDB8</accession>
<comment type="caution">
    <text evidence="2">The sequence shown here is derived from an EMBL/GenBank/DDBJ whole genome shotgun (WGS) entry which is preliminary data.</text>
</comment>
<evidence type="ECO:0000313" key="2">
    <source>
        <dbReference type="EMBL" id="KAK2590447.1"/>
    </source>
</evidence>
<dbReference type="AlphaFoldDB" id="A0AAJ0CDB8"/>
<evidence type="ECO:0000313" key="3">
    <source>
        <dbReference type="Proteomes" id="UP001251528"/>
    </source>
</evidence>
<sequence>MFCCFKGSSRTASSSKFEHYKAPQFGIEDILLPRSHLAEVNKEGHLAGRTINPLGRFQIRLLFNAKHVEKEYERVHLLLPTEALHQRLQIDFRLPKEDYRTCSNVLLNFNDSDPGKSAKATHLVVLKSPYGHGLRVEYTFPYNEVDEMKEVITTMITSIKWVDRNTFCKNVSSRLHGSWVNISKGTSEAADDGKPGVRIVSKKTMNFDEERSFTLVHVDIRRSAENSKPDEDDDENDEHEVVDSRAGIFDVYENPDGQSTLVLLDDELTMEGASVKPLDFDEGKFTMGGETWSHQMN</sequence>
<dbReference type="Proteomes" id="UP001251528">
    <property type="component" value="Unassembled WGS sequence"/>
</dbReference>
<feature type="region of interest" description="Disordered" evidence="1">
    <location>
        <begin position="222"/>
        <end position="246"/>
    </location>
</feature>
<evidence type="ECO:0000256" key="1">
    <source>
        <dbReference type="SAM" id="MobiDB-lite"/>
    </source>
</evidence>
<name>A0AAJ0CDB8_9HYPO</name>
<gene>
    <name evidence="2" type="ORF">QQS21_011864</name>
</gene>
<dbReference type="EMBL" id="JASWJB010000437">
    <property type="protein sequence ID" value="KAK2590447.1"/>
    <property type="molecule type" value="Genomic_DNA"/>
</dbReference>
<reference evidence="2" key="1">
    <citation type="submission" date="2023-06" db="EMBL/GenBank/DDBJ databases">
        <title>Conoideocrella luteorostrata (Hypocreales: Clavicipitaceae), a potential biocontrol fungus for elongate hemlock scale in United States Christmas tree production areas.</title>
        <authorList>
            <person name="Barrett H."/>
            <person name="Lovett B."/>
            <person name="Macias A.M."/>
            <person name="Stajich J.E."/>
            <person name="Kasson M.T."/>
        </authorList>
    </citation>
    <scope>NUCLEOTIDE SEQUENCE</scope>
    <source>
        <strain evidence="2">ARSEF 14590</strain>
    </source>
</reference>
<organism evidence="2 3">
    <name type="scientific">Conoideocrella luteorostrata</name>
    <dbReference type="NCBI Taxonomy" id="1105319"/>
    <lineage>
        <taxon>Eukaryota</taxon>
        <taxon>Fungi</taxon>
        <taxon>Dikarya</taxon>
        <taxon>Ascomycota</taxon>
        <taxon>Pezizomycotina</taxon>
        <taxon>Sordariomycetes</taxon>
        <taxon>Hypocreomycetidae</taxon>
        <taxon>Hypocreales</taxon>
        <taxon>Clavicipitaceae</taxon>
        <taxon>Conoideocrella</taxon>
    </lineage>
</organism>
<keyword evidence="3" id="KW-1185">Reference proteome</keyword>